<dbReference type="STRING" id="338966.Ppro_0962"/>
<organism evidence="3 4">
    <name type="scientific">Pelobacter propionicus (strain DSM 2379 / NBRC 103807 / OttBd1)</name>
    <dbReference type="NCBI Taxonomy" id="338966"/>
    <lineage>
        <taxon>Bacteria</taxon>
        <taxon>Pseudomonadati</taxon>
        <taxon>Thermodesulfobacteriota</taxon>
        <taxon>Desulfuromonadia</taxon>
        <taxon>Desulfuromonadales</taxon>
        <taxon>Desulfuromonadaceae</taxon>
        <taxon>Pelobacter</taxon>
    </lineage>
</organism>
<keyword evidence="3" id="KW-0689">Ribosomal protein</keyword>
<dbReference type="Pfam" id="PF01248">
    <property type="entry name" value="Ribosomal_L7Ae"/>
    <property type="match status" value="1"/>
</dbReference>
<keyword evidence="4" id="KW-1185">Reference proteome</keyword>
<name>A1AMM0_PELPD</name>
<evidence type="ECO:0000259" key="2">
    <source>
        <dbReference type="Pfam" id="PF04296"/>
    </source>
</evidence>
<dbReference type="CDD" id="cd00279">
    <property type="entry name" value="YlxR"/>
    <property type="match status" value="1"/>
</dbReference>
<dbReference type="SUPFAM" id="SSF55315">
    <property type="entry name" value="L30e-like"/>
    <property type="match status" value="1"/>
</dbReference>
<feature type="domain" description="YlxR" evidence="2">
    <location>
        <begin position="12"/>
        <end position="78"/>
    </location>
</feature>
<dbReference type="Proteomes" id="UP000006732">
    <property type="component" value="Chromosome"/>
</dbReference>
<dbReference type="eggNOG" id="COG2740">
    <property type="taxonomic scope" value="Bacteria"/>
</dbReference>
<dbReference type="InterPro" id="IPR004038">
    <property type="entry name" value="Ribosomal_eL8/eL30/eS12/Gad45"/>
</dbReference>
<dbReference type="OrthoDB" id="9813251at2"/>
<dbReference type="InterPro" id="IPR035931">
    <property type="entry name" value="YlxR-like_sf"/>
</dbReference>
<evidence type="ECO:0000259" key="1">
    <source>
        <dbReference type="Pfam" id="PF01248"/>
    </source>
</evidence>
<dbReference type="AlphaFoldDB" id="A1AMM0"/>
<dbReference type="Gene3D" id="3.30.1330.30">
    <property type="match status" value="1"/>
</dbReference>
<sequence length="200" mass="21935">MVRQGGQEKPQRSCLGCRETRDRDRLIRFVLSPQGEVLPDLDARLPGRGAYTCASSRCLEAAIRQRLFNRAFKREVSAMQPQAMTEMVARLMRERILGYLGLANRAGKIVSGSSLVCDAVRGKIKPGLVLVAEDVSGSIGEKVVSLSTVHGIPCERVLTKEEFGDILGKAPRSAVAVRQGGFIARLVTEIQRLRNFLGEV</sequence>
<reference evidence="3 4" key="1">
    <citation type="submission" date="2006-10" db="EMBL/GenBank/DDBJ databases">
        <title>Complete sequence of chromosome of Pelobacter propionicus DSM 2379.</title>
        <authorList>
            <consortium name="US DOE Joint Genome Institute"/>
            <person name="Copeland A."/>
            <person name="Lucas S."/>
            <person name="Lapidus A."/>
            <person name="Barry K."/>
            <person name="Detter J.C."/>
            <person name="Glavina del Rio T."/>
            <person name="Hammon N."/>
            <person name="Israni S."/>
            <person name="Dalin E."/>
            <person name="Tice H."/>
            <person name="Pitluck S."/>
            <person name="Saunders E."/>
            <person name="Brettin T."/>
            <person name="Bruce D."/>
            <person name="Han C."/>
            <person name="Tapia R."/>
            <person name="Schmutz J."/>
            <person name="Larimer F."/>
            <person name="Land M."/>
            <person name="Hauser L."/>
            <person name="Kyrpides N."/>
            <person name="Kim E."/>
            <person name="Lovley D."/>
            <person name="Richardson P."/>
        </authorList>
    </citation>
    <scope>NUCLEOTIDE SEQUENCE [LARGE SCALE GENOMIC DNA]</scope>
    <source>
        <strain evidence="4">DSM 2379 / NBRC 103807 / OttBd1</strain>
    </source>
</reference>
<dbReference type="SUPFAM" id="SSF64376">
    <property type="entry name" value="YlxR-like"/>
    <property type="match status" value="1"/>
</dbReference>
<proteinExistence type="predicted"/>
<dbReference type="eggNOG" id="COG1358">
    <property type="taxonomic scope" value="Bacteria"/>
</dbReference>
<keyword evidence="3" id="KW-0687">Ribonucleoprotein</keyword>
<dbReference type="EMBL" id="CP000482">
    <property type="protein sequence ID" value="ABK98590.1"/>
    <property type="molecule type" value="Genomic_DNA"/>
</dbReference>
<dbReference type="RefSeq" id="WP_011734897.1">
    <property type="nucleotide sequence ID" value="NC_008609.1"/>
</dbReference>
<dbReference type="KEGG" id="ppd:Ppro_0962"/>
<accession>A1AMM0</accession>
<dbReference type="PANTHER" id="PTHR34215:SF1">
    <property type="entry name" value="YLXR DOMAIN-CONTAINING PROTEIN"/>
    <property type="match status" value="1"/>
</dbReference>
<evidence type="ECO:0000313" key="3">
    <source>
        <dbReference type="EMBL" id="ABK98590.1"/>
    </source>
</evidence>
<dbReference type="HOGENOM" id="CLU_091016_2_0_7"/>
<dbReference type="GO" id="GO:0005840">
    <property type="term" value="C:ribosome"/>
    <property type="evidence" value="ECO:0007669"/>
    <property type="project" value="UniProtKB-KW"/>
</dbReference>
<evidence type="ECO:0000313" key="4">
    <source>
        <dbReference type="Proteomes" id="UP000006732"/>
    </source>
</evidence>
<dbReference type="Pfam" id="PF04296">
    <property type="entry name" value="YlxR"/>
    <property type="match status" value="1"/>
</dbReference>
<dbReference type="InterPro" id="IPR007393">
    <property type="entry name" value="YlxR_dom"/>
</dbReference>
<feature type="domain" description="Ribosomal protein eL8/eL30/eS12/Gadd45" evidence="1">
    <location>
        <begin position="96"/>
        <end position="182"/>
    </location>
</feature>
<dbReference type="InterPro" id="IPR037465">
    <property type="entry name" value="YlxR"/>
</dbReference>
<dbReference type="PANTHER" id="PTHR34215">
    <property type="entry name" value="BLL0784 PROTEIN"/>
    <property type="match status" value="1"/>
</dbReference>
<protein>
    <submittedName>
        <fullName evidence="3">LSU ribosomal protein L7AE</fullName>
    </submittedName>
</protein>
<dbReference type="InterPro" id="IPR029064">
    <property type="entry name" value="Ribosomal_eL30-like_sf"/>
</dbReference>
<dbReference type="Gene3D" id="3.30.1230.10">
    <property type="entry name" value="YlxR-like"/>
    <property type="match status" value="1"/>
</dbReference>
<gene>
    <name evidence="3" type="ordered locus">Ppro_0962</name>
</gene>